<accession>A0A414L757</accession>
<organism evidence="1 2">
    <name type="scientific">Bacteroides intestinalis</name>
    <dbReference type="NCBI Taxonomy" id="329854"/>
    <lineage>
        <taxon>Bacteria</taxon>
        <taxon>Pseudomonadati</taxon>
        <taxon>Bacteroidota</taxon>
        <taxon>Bacteroidia</taxon>
        <taxon>Bacteroidales</taxon>
        <taxon>Bacteroidaceae</taxon>
        <taxon>Bacteroides</taxon>
    </lineage>
</organism>
<dbReference type="EMBL" id="QSKV01000010">
    <property type="protein sequence ID" value="RHE90438.1"/>
    <property type="molecule type" value="Genomic_DNA"/>
</dbReference>
<dbReference type="NCBIfam" id="TIGR04150">
    <property type="entry name" value="pseudo_rSAM_GG"/>
    <property type="match status" value="1"/>
</dbReference>
<reference evidence="1 2" key="1">
    <citation type="submission" date="2018-08" db="EMBL/GenBank/DDBJ databases">
        <title>A genome reference for cultivated species of the human gut microbiota.</title>
        <authorList>
            <person name="Zou Y."/>
            <person name="Xue W."/>
            <person name="Luo G."/>
        </authorList>
    </citation>
    <scope>NUCLEOTIDE SEQUENCE [LARGE SCALE GENOMIC DNA]</scope>
    <source>
        <strain evidence="1 2">AM27-17</strain>
    </source>
</reference>
<comment type="caution">
    <text evidence="1">The sequence shown here is derived from an EMBL/GenBank/DDBJ whole genome shotgun (WGS) entry which is preliminary data.</text>
</comment>
<proteinExistence type="predicted"/>
<protein>
    <submittedName>
        <fullName evidence="1">TIGR04150 pseudo-rSAM protein</fullName>
    </submittedName>
</protein>
<dbReference type="AlphaFoldDB" id="A0A414L757"/>
<gene>
    <name evidence="1" type="ORF">DW712_15530</name>
</gene>
<evidence type="ECO:0000313" key="2">
    <source>
        <dbReference type="Proteomes" id="UP000285650"/>
    </source>
</evidence>
<sequence>MKKNWLTLNSETFLWIKGEEGLLYNTLNATSFPFANIGEVEKICNELLKVDNLYSVMVSDNQLQDKKSVAWIDSIITNNMGCLTREVTYEERPVSLMPILKVQDNTQRYVWEHNRGIQGTILDNLHEVFFYINGTANGENELYKQIIYPLKINESLDYRDIIDFCFNSKNPYLTRIYLIGSLFTYPSYSILLNELHQLHIQLVITVTDVDYLHYMQAYTDLAMQEDTIVQVMVKNINRMEELLANHNKIDVCYYFLVASEAEYEYVLDTIERNNNKMDYQIIPIVKDNLDFFRNLVYLDKKELTEIPLTKRDIFVRQSINLNDFGRLTVLPDGRVYSNVNHSSLGTIKNLPIDIVYKEFTKGQSWFNVRKQKPCSDCIYQWLCPSPSNIELAIGKPNLCLMKE</sequence>
<dbReference type="RefSeq" id="WP_118222762.1">
    <property type="nucleotide sequence ID" value="NZ_JADNIJ010000010.1"/>
</dbReference>
<evidence type="ECO:0000313" key="1">
    <source>
        <dbReference type="EMBL" id="RHE90438.1"/>
    </source>
</evidence>
<dbReference type="Proteomes" id="UP000285650">
    <property type="component" value="Unassembled WGS sequence"/>
</dbReference>
<name>A0A414L757_9BACE</name>
<dbReference type="InterPro" id="IPR026418">
    <property type="entry name" value="Pseudo_rSAM"/>
</dbReference>